<dbReference type="InterPro" id="IPR029021">
    <property type="entry name" value="Prot-tyrosine_phosphatase-like"/>
</dbReference>
<dbReference type="SUPFAM" id="SSF52799">
    <property type="entry name" value="(Phosphotyrosine protein) phosphatases II"/>
    <property type="match status" value="1"/>
</dbReference>
<gene>
    <name evidence="2" type="ORF">M2127_000762</name>
</gene>
<organism evidence="2 3">
    <name type="scientific">Polynucleobacter sphagniphilus</name>
    <dbReference type="NCBI Taxonomy" id="1743169"/>
    <lineage>
        <taxon>Bacteria</taxon>
        <taxon>Pseudomonadati</taxon>
        <taxon>Pseudomonadota</taxon>
        <taxon>Betaproteobacteria</taxon>
        <taxon>Burkholderiales</taxon>
        <taxon>Burkholderiaceae</taxon>
        <taxon>Polynucleobacter</taxon>
    </lineage>
</organism>
<evidence type="ECO:0000313" key="3">
    <source>
        <dbReference type="Proteomes" id="UP001161160"/>
    </source>
</evidence>
<dbReference type="Proteomes" id="UP001161160">
    <property type="component" value="Unassembled WGS sequence"/>
</dbReference>
<evidence type="ECO:0000313" key="2">
    <source>
        <dbReference type="EMBL" id="MDH6503472.1"/>
    </source>
</evidence>
<feature type="domain" description="Beta-lactamase hydrolase-like protein phosphatase-like" evidence="1">
    <location>
        <begin position="12"/>
        <end position="110"/>
    </location>
</feature>
<protein>
    <submittedName>
        <fullName evidence="2">Uncharacterized protein (TIGR01244 family)</fullName>
    </submittedName>
</protein>
<name>A0AA43S5K8_9BURK</name>
<dbReference type="RefSeq" id="WP_280756596.1">
    <property type="nucleotide sequence ID" value="NZ_JARXXW010000008.1"/>
</dbReference>
<proteinExistence type="predicted"/>
<evidence type="ECO:0000259" key="1">
    <source>
        <dbReference type="Pfam" id="PF04273"/>
    </source>
</evidence>
<dbReference type="EMBL" id="JARXYA010000003">
    <property type="protein sequence ID" value="MDH6503472.1"/>
    <property type="molecule type" value="Genomic_DNA"/>
</dbReference>
<dbReference type="InterPro" id="IPR005939">
    <property type="entry name" value="BLH_phosphatase-like"/>
</dbReference>
<sequence length="114" mass="12174">MSVAIASHNALFGTAGQISVEHLAEIAALGYKSVINNRPDYEGGPDQPASDELQVQAEALGLHYAYLPVISSSLAPNQIVEMAHLLKTMPAPILAFCRSGARSSNLYQLALQIR</sequence>
<dbReference type="Gene3D" id="3.90.190.10">
    <property type="entry name" value="Protein tyrosine phosphatase superfamily"/>
    <property type="match status" value="1"/>
</dbReference>
<reference evidence="2" key="1">
    <citation type="submission" date="2023-04" db="EMBL/GenBank/DDBJ databases">
        <title>Genome Encyclopedia of Bacteria and Archaea VI: Functional Genomics of Type Strains.</title>
        <authorList>
            <person name="Whitman W."/>
        </authorList>
    </citation>
    <scope>NUCLEOTIDE SEQUENCE</scope>
    <source>
        <strain evidence="2">Enz.4-51</strain>
    </source>
</reference>
<dbReference type="GO" id="GO:0016787">
    <property type="term" value="F:hydrolase activity"/>
    <property type="evidence" value="ECO:0007669"/>
    <property type="project" value="InterPro"/>
</dbReference>
<dbReference type="Pfam" id="PF04273">
    <property type="entry name" value="BLH_phosphatase"/>
    <property type="match status" value="1"/>
</dbReference>
<dbReference type="AlphaFoldDB" id="A0AA43S5K8"/>
<keyword evidence="3" id="KW-1185">Reference proteome</keyword>
<accession>A0AA43S5K8</accession>
<comment type="caution">
    <text evidence="2">The sequence shown here is derived from an EMBL/GenBank/DDBJ whole genome shotgun (WGS) entry which is preliminary data.</text>
</comment>